<dbReference type="SMART" id="SM00849">
    <property type="entry name" value="Lactamase_B"/>
    <property type="match status" value="1"/>
</dbReference>
<evidence type="ECO:0000313" key="4">
    <source>
        <dbReference type="Proteomes" id="UP000823863"/>
    </source>
</evidence>
<dbReference type="InterPro" id="IPR052159">
    <property type="entry name" value="Competence_DNA_uptake"/>
</dbReference>
<dbReference type="Pfam" id="PF00753">
    <property type="entry name" value="Lactamase_B"/>
    <property type="match status" value="1"/>
</dbReference>
<dbReference type="AlphaFoldDB" id="A0A9D2PU36"/>
<feature type="domain" description="Metallo-beta-lactamase" evidence="2">
    <location>
        <begin position="93"/>
        <end position="278"/>
    </location>
</feature>
<protein>
    <submittedName>
        <fullName evidence="3">MBL fold metallo-hydrolase</fullName>
    </submittedName>
</protein>
<evidence type="ECO:0000256" key="1">
    <source>
        <dbReference type="SAM" id="SignalP"/>
    </source>
</evidence>
<evidence type="ECO:0000313" key="3">
    <source>
        <dbReference type="EMBL" id="HJC66323.1"/>
    </source>
</evidence>
<proteinExistence type="predicted"/>
<keyword evidence="1" id="KW-0732">Signal</keyword>
<sequence length="347" mass="37395">MRFNRYRKQAAACLATLTLLLTGPGCSFGMTGGSATIVPLNAASLQNENSAVTTNAASAPSVFGSVQTETTDSSSLFGPGRLTMLANHDTAAQMLSVIIETGQGGLIVVDGGWRENSQYLLEQLKAKGGHVQAWLLTHPDTDHVGALAEILYQHSGEITIDGVYYSFLDDAWYQQKDAQVASMVSYLKGALAKLPAETLHGDITAGQIIEAGPAKIQVLNQAYQMKNDFVNNSSVAYLVSLNGTNVVFLGDLAQSGGEQLLNDVDLRSLGCDIVQMSHHGQTGVGYEVYKALRPRICLWPTPQWLWDNDNGGGAGSGSWRTLETRNWMVRLGIEAYYCTKDGDQVIE</sequence>
<organism evidence="3 4">
    <name type="scientific">Candidatus Enterocloster excrementigallinarum</name>
    <dbReference type="NCBI Taxonomy" id="2838558"/>
    <lineage>
        <taxon>Bacteria</taxon>
        <taxon>Bacillati</taxon>
        <taxon>Bacillota</taxon>
        <taxon>Clostridia</taxon>
        <taxon>Lachnospirales</taxon>
        <taxon>Lachnospiraceae</taxon>
        <taxon>Enterocloster</taxon>
    </lineage>
</organism>
<gene>
    <name evidence="3" type="ORF">H9931_06315</name>
</gene>
<feature type="signal peptide" evidence="1">
    <location>
        <begin position="1"/>
        <end position="29"/>
    </location>
</feature>
<dbReference type="EMBL" id="DWWB01000030">
    <property type="protein sequence ID" value="HJC66323.1"/>
    <property type="molecule type" value="Genomic_DNA"/>
</dbReference>
<dbReference type="Proteomes" id="UP000823863">
    <property type="component" value="Unassembled WGS sequence"/>
</dbReference>
<dbReference type="PANTHER" id="PTHR30619">
    <property type="entry name" value="DNA INTERNALIZATION/COMPETENCE PROTEIN COMEC/REC2"/>
    <property type="match status" value="1"/>
</dbReference>
<comment type="caution">
    <text evidence="3">The sequence shown here is derived from an EMBL/GenBank/DDBJ whole genome shotgun (WGS) entry which is preliminary data.</text>
</comment>
<feature type="chain" id="PRO_5038767521" evidence="1">
    <location>
        <begin position="30"/>
        <end position="347"/>
    </location>
</feature>
<dbReference type="Gene3D" id="3.60.15.10">
    <property type="entry name" value="Ribonuclease Z/Hydroxyacylglutathione hydrolase-like"/>
    <property type="match status" value="1"/>
</dbReference>
<evidence type="ECO:0000259" key="2">
    <source>
        <dbReference type="SMART" id="SM00849"/>
    </source>
</evidence>
<dbReference type="InterPro" id="IPR001279">
    <property type="entry name" value="Metallo-B-lactamas"/>
</dbReference>
<reference evidence="3" key="2">
    <citation type="submission" date="2021-04" db="EMBL/GenBank/DDBJ databases">
        <authorList>
            <person name="Gilroy R."/>
        </authorList>
    </citation>
    <scope>NUCLEOTIDE SEQUENCE</scope>
    <source>
        <strain evidence="3">CHK198-12963</strain>
    </source>
</reference>
<name>A0A9D2PU36_9FIRM</name>
<accession>A0A9D2PU36</accession>
<dbReference type="InterPro" id="IPR036866">
    <property type="entry name" value="RibonucZ/Hydroxyglut_hydro"/>
</dbReference>
<reference evidence="3" key="1">
    <citation type="journal article" date="2021" name="PeerJ">
        <title>Extensive microbial diversity within the chicken gut microbiome revealed by metagenomics and culture.</title>
        <authorList>
            <person name="Gilroy R."/>
            <person name="Ravi A."/>
            <person name="Getino M."/>
            <person name="Pursley I."/>
            <person name="Horton D.L."/>
            <person name="Alikhan N.F."/>
            <person name="Baker D."/>
            <person name="Gharbi K."/>
            <person name="Hall N."/>
            <person name="Watson M."/>
            <person name="Adriaenssens E.M."/>
            <person name="Foster-Nyarko E."/>
            <person name="Jarju S."/>
            <person name="Secka A."/>
            <person name="Antonio M."/>
            <person name="Oren A."/>
            <person name="Chaudhuri R.R."/>
            <person name="La Ragione R."/>
            <person name="Hildebrand F."/>
            <person name="Pallen M.J."/>
        </authorList>
    </citation>
    <scope>NUCLEOTIDE SEQUENCE</scope>
    <source>
        <strain evidence="3">CHK198-12963</strain>
    </source>
</reference>
<dbReference type="SUPFAM" id="SSF56281">
    <property type="entry name" value="Metallo-hydrolase/oxidoreductase"/>
    <property type="match status" value="1"/>
</dbReference>
<dbReference type="PANTHER" id="PTHR30619:SF1">
    <property type="entry name" value="RECOMBINATION PROTEIN 2"/>
    <property type="match status" value="1"/>
</dbReference>